<name>A0A8J8T8W3_HALGN</name>
<reference evidence="1" key="1">
    <citation type="submission" date="2019-06" db="EMBL/GenBank/DDBJ databases">
        <authorList>
            <person name="Zheng W."/>
        </authorList>
    </citation>
    <scope>NUCLEOTIDE SEQUENCE</scope>
    <source>
        <strain evidence="1">QDHG01</strain>
    </source>
</reference>
<comment type="caution">
    <text evidence="1">The sequence shown here is derived from an EMBL/GenBank/DDBJ whole genome shotgun (WGS) entry which is preliminary data.</text>
</comment>
<sequence length="125" mass="14702">MTLLPCNSHFLPKLGQNTQNNTKLPLNWQIIILILKGINISSQSKLSKCKKRFRTRIKQMMKQQTQFSIRKIRKFTNAGSKLFKWAEMAKCSSKLPLPQVKMQLLLHKNQQTHLFKCMQQKSFLK</sequence>
<dbReference type="EMBL" id="RRYP01000960">
    <property type="protein sequence ID" value="TNV86599.1"/>
    <property type="molecule type" value="Genomic_DNA"/>
</dbReference>
<evidence type="ECO:0000313" key="2">
    <source>
        <dbReference type="Proteomes" id="UP000785679"/>
    </source>
</evidence>
<protein>
    <submittedName>
        <fullName evidence="1">Uncharacterized protein</fullName>
    </submittedName>
</protein>
<dbReference type="AlphaFoldDB" id="A0A8J8T8W3"/>
<organism evidence="1 2">
    <name type="scientific">Halteria grandinella</name>
    <dbReference type="NCBI Taxonomy" id="5974"/>
    <lineage>
        <taxon>Eukaryota</taxon>
        <taxon>Sar</taxon>
        <taxon>Alveolata</taxon>
        <taxon>Ciliophora</taxon>
        <taxon>Intramacronucleata</taxon>
        <taxon>Spirotrichea</taxon>
        <taxon>Stichotrichia</taxon>
        <taxon>Sporadotrichida</taxon>
        <taxon>Halteriidae</taxon>
        <taxon>Halteria</taxon>
    </lineage>
</organism>
<keyword evidence="2" id="KW-1185">Reference proteome</keyword>
<evidence type="ECO:0000313" key="1">
    <source>
        <dbReference type="EMBL" id="TNV86599.1"/>
    </source>
</evidence>
<gene>
    <name evidence="1" type="ORF">FGO68_gene11196</name>
</gene>
<proteinExistence type="predicted"/>
<accession>A0A8J8T8W3</accession>
<dbReference type="Proteomes" id="UP000785679">
    <property type="component" value="Unassembled WGS sequence"/>
</dbReference>